<evidence type="ECO:0000313" key="1">
    <source>
        <dbReference type="EMBL" id="QQL48083.1"/>
    </source>
</evidence>
<dbReference type="Gene3D" id="1.10.10.10">
    <property type="entry name" value="Winged helix-like DNA-binding domain superfamily/Winged helix DNA-binding domain"/>
    <property type="match status" value="1"/>
</dbReference>
<dbReference type="AlphaFoldDB" id="A0AAX1K6D6"/>
<sequence length="149" mass="17228">MMEEKKLKDIENITNVFMQLDYARTPSSILAYLMLEEEDSVTFNKIIDQLGLSKASTSTGLRFLENKGMISYQGRLHSRERFIHLNPMGMVAWLTSRIIVLEEMKNLFNKVADYHASAYGEQFRTLAHLYDKLDAVVNQVLEDFDKGKN</sequence>
<proteinExistence type="predicted"/>
<accession>A0AAX1K6D6</accession>
<evidence type="ECO:0000313" key="2">
    <source>
        <dbReference type="Proteomes" id="UP000595884"/>
    </source>
</evidence>
<dbReference type="Proteomes" id="UP000595884">
    <property type="component" value="Chromosome"/>
</dbReference>
<dbReference type="SUPFAM" id="SSF46785">
    <property type="entry name" value="Winged helix' DNA-binding domain"/>
    <property type="match status" value="1"/>
</dbReference>
<dbReference type="EMBL" id="CP066294">
    <property type="protein sequence ID" value="QQL48083.1"/>
    <property type="molecule type" value="Genomic_DNA"/>
</dbReference>
<dbReference type="InterPro" id="IPR036388">
    <property type="entry name" value="WH-like_DNA-bd_sf"/>
</dbReference>
<gene>
    <name evidence="1" type="ORF">IGS65_004365</name>
</gene>
<organism evidence="1 2">
    <name type="scientific">Streptococcus mutans</name>
    <dbReference type="NCBI Taxonomy" id="1309"/>
    <lineage>
        <taxon>Bacteria</taxon>
        <taxon>Bacillati</taxon>
        <taxon>Bacillota</taxon>
        <taxon>Bacilli</taxon>
        <taxon>Lactobacillales</taxon>
        <taxon>Streptococcaceae</taxon>
        <taxon>Streptococcus</taxon>
    </lineage>
</organism>
<name>A0AAX1K6D6_STRMG</name>
<dbReference type="InterPro" id="IPR036390">
    <property type="entry name" value="WH_DNA-bd_sf"/>
</dbReference>
<dbReference type="RefSeq" id="WP_019802662.1">
    <property type="nucleotide sequence ID" value="NZ_CBCRTG010000006.1"/>
</dbReference>
<evidence type="ECO:0008006" key="3">
    <source>
        <dbReference type="Google" id="ProtNLM"/>
    </source>
</evidence>
<protein>
    <recommendedName>
        <fullName evidence="3">MarR family transcriptional regulator</fullName>
    </recommendedName>
</protein>
<reference evidence="2" key="1">
    <citation type="submission" date="2020-12" db="EMBL/GenBank/DDBJ databases">
        <authorList>
            <person name="Wen Z.T."/>
        </authorList>
    </citation>
    <scope>NUCLEOTIDE SEQUENCE [LARGE SCALE GENOMIC DNA]</scope>
    <source>
        <strain evidence="2">27-3</strain>
    </source>
</reference>